<dbReference type="EMBL" id="ML976670">
    <property type="protein sequence ID" value="KAF1975413.1"/>
    <property type="molecule type" value="Genomic_DNA"/>
</dbReference>
<name>A0A6A5VD41_9PLEO</name>
<dbReference type="Proteomes" id="UP000800036">
    <property type="component" value="Unassembled WGS sequence"/>
</dbReference>
<protein>
    <submittedName>
        <fullName evidence="1">Uncharacterized protein</fullName>
    </submittedName>
</protein>
<accession>A0A6A5VD41</accession>
<evidence type="ECO:0000313" key="1">
    <source>
        <dbReference type="EMBL" id="KAF1975413.1"/>
    </source>
</evidence>
<proteinExistence type="predicted"/>
<dbReference type="AlphaFoldDB" id="A0A6A5VD41"/>
<gene>
    <name evidence="1" type="ORF">BU23DRAFT_73120</name>
</gene>
<keyword evidence="2" id="KW-1185">Reference proteome</keyword>
<reference evidence="1" key="1">
    <citation type="journal article" date="2020" name="Stud. Mycol.">
        <title>101 Dothideomycetes genomes: a test case for predicting lifestyles and emergence of pathogens.</title>
        <authorList>
            <person name="Haridas S."/>
            <person name="Albert R."/>
            <person name="Binder M."/>
            <person name="Bloem J."/>
            <person name="Labutti K."/>
            <person name="Salamov A."/>
            <person name="Andreopoulos B."/>
            <person name="Baker S."/>
            <person name="Barry K."/>
            <person name="Bills G."/>
            <person name="Bluhm B."/>
            <person name="Cannon C."/>
            <person name="Castanera R."/>
            <person name="Culley D."/>
            <person name="Daum C."/>
            <person name="Ezra D."/>
            <person name="Gonzalez J."/>
            <person name="Henrissat B."/>
            <person name="Kuo A."/>
            <person name="Liang C."/>
            <person name="Lipzen A."/>
            <person name="Lutzoni F."/>
            <person name="Magnuson J."/>
            <person name="Mondo S."/>
            <person name="Nolan M."/>
            <person name="Ohm R."/>
            <person name="Pangilinan J."/>
            <person name="Park H.-J."/>
            <person name="Ramirez L."/>
            <person name="Alfaro M."/>
            <person name="Sun H."/>
            <person name="Tritt A."/>
            <person name="Yoshinaga Y."/>
            <person name="Zwiers L.-H."/>
            <person name="Turgeon B."/>
            <person name="Goodwin S."/>
            <person name="Spatafora J."/>
            <person name="Crous P."/>
            <person name="Grigoriev I."/>
        </authorList>
    </citation>
    <scope>NUCLEOTIDE SEQUENCE</scope>
    <source>
        <strain evidence="1">CBS 107.79</strain>
    </source>
</reference>
<evidence type="ECO:0000313" key="2">
    <source>
        <dbReference type="Proteomes" id="UP000800036"/>
    </source>
</evidence>
<sequence length="229" mass="26124">MTKTSMDLIGRYAHTVDDSNLGTSRTASRWHLQLIPTLLHRLPIRPGLLTRLQPPLYIQPLLPISPQLHRHDKIDTELHHGIHGRHFFSAQKLSRREGQLSLQLVEVLLHVYREPFFCLGNDVGRSRRRESAPRVRDREAMHQERAFRRVDPLQNLDALSRIFRKKSILFVVVLAQIPTPLVSICNPLPTHQGGERDGNACSVIAPLSYTTCLPSFSVGNFPAGFWRTL</sequence>
<organism evidence="1 2">
    <name type="scientific">Bimuria novae-zelandiae CBS 107.79</name>
    <dbReference type="NCBI Taxonomy" id="1447943"/>
    <lineage>
        <taxon>Eukaryota</taxon>
        <taxon>Fungi</taxon>
        <taxon>Dikarya</taxon>
        <taxon>Ascomycota</taxon>
        <taxon>Pezizomycotina</taxon>
        <taxon>Dothideomycetes</taxon>
        <taxon>Pleosporomycetidae</taxon>
        <taxon>Pleosporales</taxon>
        <taxon>Massarineae</taxon>
        <taxon>Didymosphaeriaceae</taxon>
        <taxon>Bimuria</taxon>
    </lineage>
</organism>